<dbReference type="SUPFAM" id="SSF52833">
    <property type="entry name" value="Thioredoxin-like"/>
    <property type="match status" value="1"/>
</dbReference>
<dbReference type="SUPFAM" id="SSF47616">
    <property type="entry name" value="GST C-terminal domain-like"/>
    <property type="match status" value="1"/>
</dbReference>
<feature type="domain" description="GST N-terminal" evidence="3">
    <location>
        <begin position="1"/>
        <end position="80"/>
    </location>
</feature>
<evidence type="ECO:0000313" key="5">
    <source>
        <dbReference type="EMBL" id="AMV75312.1"/>
    </source>
</evidence>
<reference evidence="5" key="1">
    <citation type="submission" date="2016-03" db="EMBL/GenBank/DDBJ databases">
        <title>Characterization and functional analysis of glutathione S-transferases in the citrus red mite, Panonychus citri (McGregor).</title>
        <authorList>
            <person name="Liao C.-Y."/>
            <person name="Li G."/>
            <person name="Yang Q."/>
            <person name="Niu J.-Z."/>
            <person name="Wang J.-J."/>
        </authorList>
    </citation>
    <scope>NUCLEOTIDE SEQUENCE</scope>
</reference>
<dbReference type="PROSITE" id="PS50405">
    <property type="entry name" value="GST_CTER"/>
    <property type="match status" value="1"/>
</dbReference>
<evidence type="ECO:0000259" key="3">
    <source>
        <dbReference type="PROSITE" id="PS50404"/>
    </source>
</evidence>
<evidence type="ECO:0000259" key="4">
    <source>
        <dbReference type="PROSITE" id="PS50405"/>
    </source>
</evidence>
<comment type="similarity">
    <text evidence="2">Belongs to the GST superfamily.</text>
</comment>
<dbReference type="CDD" id="cd03045">
    <property type="entry name" value="GST_N_Delta_Epsilon"/>
    <property type="match status" value="1"/>
</dbReference>
<dbReference type="CDD" id="cd03177">
    <property type="entry name" value="GST_C_Delta_Epsilon"/>
    <property type="match status" value="1"/>
</dbReference>
<dbReference type="Pfam" id="PF00043">
    <property type="entry name" value="GST_C"/>
    <property type="match status" value="1"/>
</dbReference>
<dbReference type="EC" id="2.5.1.18" evidence="5"/>
<dbReference type="Gene3D" id="1.20.1050.10">
    <property type="match status" value="1"/>
</dbReference>
<proteinExistence type="evidence at transcript level"/>
<comment type="subunit">
    <text evidence="1">Homodimer.</text>
</comment>
<dbReference type="PANTHER" id="PTHR43969">
    <property type="entry name" value="GLUTATHIONE S TRANSFERASE D10, ISOFORM A-RELATED"/>
    <property type="match status" value="1"/>
</dbReference>
<dbReference type="InterPro" id="IPR036249">
    <property type="entry name" value="Thioredoxin-like_sf"/>
</dbReference>
<sequence>MDLYSMAESPPCRSVLMVIDYLGVRVNLINVDLSKGQHLEPSFLKLNPFHLIPTLVDGDLILWESRAIIKYIVDKYSPDNQLYPKDVEKRAKIDQWLYQEMGTYNLLSGFMRPVFSGSKPDVTGKEKFMDSMKLIDNHLEENNYLANNNLTIADISFIGSLSYAEACSVDLSSFKKIVSWMDRVKNELTNYNQINSSAMVNLTNYMQHLISITE</sequence>
<feature type="domain" description="GST C-terminal" evidence="4">
    <location>
        <begin position="86"/>
        <end position="205"/>
    </location>
</feature>
<dbReference type="FunFam" id="1.20.1050.10:FF:000007">
    <property type="entry name" value="Glutathione S-transferase 1-1"/>
    <property type="match status" value="1"/>
</dbReference>
<dbReference type="AlphaFoldDB" id="A0A1W5KPB9"/>
<evidence type="ECO:0000256" key="1">
    <source>
        <dbReference type="ARBA" id="ARBA00011738"/>
    </source>
</evidence>
<dbReference type="InterPro" id="IPR040079">
    <property type="entry name" value="Glutathione_S-Trfase"/>
</dbReference>
<organism evidence="5">
    <name type="scientific">Panonychus citri</name>
    <name type="common">Citrus red mite</name>
    <name type="synonym">Tetranychus citri</name>
    <dbReference type="NCBI Taxonomy" id="50023"/>
    <lineage>
        <taxon>Eukaryota</taxon>
        <taxon>Metazoa</taxon>
        <taxon>Ecdysozoa</taxon>
        <taxon>Arthropoda</taxon>
        <taxon>Chelicerata</taxon>
        <taxon>Arachnida</taxon>
        <taxon>Acari</taxon>
        <taxon>Acariformes</taxon>
        <taxon>Trombidiformes</taxon>
        <taxon>Prostigmata</taxon>
        <taxon>Eleutherengona</taxon>
        <taxon>Raphignathae</taxon>
        <taxon>Tetranychoidea</taxon>
        <taxon>Tetranychidae</taxon>
        <taxon>Panonychus</taxon>
    </lineage>
</organism>
<dbReference type="PROSITE" id="PS50404">
    <property type="entry name" value="GST_NTER"/>
    <property type="match status" value="1"/>
</dbReference>
<dbReference type="SFLD" id="SFLDG00358">
    <property type="entry name" value="Main_(cytGST)"/>
    <property type="match status" value="1"/>
</dbReference>
<dbReference type="EMBL" id="KU904396">
    <property type="protein sequence ID" value="AMV75312.1"/>
    <property type="molecule type" value="mRNA"/>
</dbReference>
<dbReference type="InterPro" id="IPR036282">
    <property type="entry name" value="Glutathione-S-Trfase_C_sf"/>
</dbReference>
<name>A0A1W5KPB9_PANCT</name>
<keyword evidence="5" id="KW-0808">Transferase</keyword>
<evidence type="ECO:0000256" key="2">
    <source>
        <dbReference type="RuleBase" id="RU003494"/>
    </source>
</evidence>
<dbReference type="Pfam" id="PF02798">
    <property type="entry name" value="GST_N"/>
    <property type="match status" value="1"/>
</dbReference>
<dbReference type="InterPro" id="IPR010987">
    <property type="entry name" value="Glutathione-S-Trfase_C-like"/>
</dbReference>
<protein>
    <submittedName>
        <fullName evidence="5">Glutathione S-transferases</fullName>
        <ecNumber evidence="5">2.5.1.18</ecNumber>
    </submittedName>
</protein>
<gene>
    <name evidence="5" type="primary">GSTd3</name>
</gene>
<dbReference type="Gene3D" id="3.40.30.10">
    <property type="entry name" value="Glutaredoxin"/>
    <property type="match status" value="1"/>
</dbReference>
<dbReference type="SFLD" id="SFLDG01153">
    <property type="entry name" value="Main.4:_Theta-like"/>
    <property type="match status" value="1"/>
</dbReference>
<dbReference type="InterPro" id="IPR004045">
    <property type="entry name" value="Glutathione_S-Trfase_N"/>
</dbReference>
<dbReference type="FunFam" id="3.40.30.10:FF:000034">
    <property type="entry name" value="glutathione S-transferase 1"/>
    <property type="match status" value="1"/>
</dbReference>
<dbReference type="OrthoDB" id="37920at2759"/>
<dbReference type="InterPro" id="IPR004046">
    <property type="entry name" value="GST_C"/>
</dbReference>
<accession>A0A1W5KPB9</accession>
<dbReference type="SMR" id="A0A1W5KPB9"/>
<dbReference type="SFLD" id="SFLDS00019">
    <property type="entry name" value="Glutathione_Transferase_(cytos"/>
    <property type="match status" value="1"/>
</dbReference>
<dbReference type="GO" id="GO:0006749">
    <property type="term" value="P:glutathione metabolic process"/>
    <property type="evidence" value="ECO:0007669"/>
    <property type="project" value="TreeGrafter"/>
</dbReference>
<dbReference type="GO" id="GO:0004364">
    <property type="term" value="F:glutathione transferase activity"/>
    <property type="evidence" value="ECO:0007669"/>
    <property type="project" value="UniProtKB-EC"/>
</dbReference>
<dbReference type="PANTHER" id="PTHR43969:SF9">
    <property type="entry name" value="GLUTATHIONE S TRANSFERASE D10, ISOFORM A-RELATED"/>
    <property type="match status" value="1"/>
</dbReference>